<dbReference type="InParanoid" id="G0MAE6"/>
<feature type="compositionally biased region" description="Basic residues" evidence="1">
    <location>
        <begin position="29"/>
        <end position="42"/>
    </location>
</feature>
<reference evidence="3" key="1">
    <citation type="submission" date="2011-07" db="EMBL/GenBank/DDBJ databases">
        <authorList>
            <consortium name="Caenorhabditis brenneri Sequencing and Analysis Consortium"/>
            <person name="Wilson R.K."/>
        </authorList>
    </citation>
    <scope>NUCLEOTIDE SEQUENCE [LARGE SCALE GENOMIC DNA]</scope>
    <source>
        <strain evidence="3">PB2801</strain>
    </source>
</reference>
<dbReference type="HOGENOM" id="CLU_625892_0_0_1"/>
<feature type="compositionally biased region" description="Acidic residues" evidence="1">
    <location>
        <begin position="368"/>
        <end position="386"/>
    </location>
</feature>
<evidence type="ECO:0000256" key="1">
    <source>
        <dbReference type="SAM" id="MobiDB-lite"/>
    </source>
</evidence>
<organism evidence="3">
    <name type="scientific">Caenorhabditis brenneri</name>
    <name type="common">Nematode worm</name>
    <dbReference type="NCBI Taxonomy" id="135651"/>
    <lineage>
        <taxon>Eukaryota</taxon>
        <taxon>Metazoa</taxon>
        <taxon>Ecdysozoa</taxon>
        <taxon>Nematoda</taxon>
        <taxon>Chromadorea</taxon>
        <taxon>Rhabditida</taxon>
        <taxon>Rhabditina</taxon>
        <taxon>Rhabditomorpha</taxon>
        <taxon>Rhabditoidea</taxon>
        <taxon>Rhabditidae</taxon>
        <taxon>Peloderinae</taxon>
        <taxon>Caenorhabditis</taxon>
    </lineage>
</organism>
<feature type="region of interest" description="Disordered" evidence="1">
    <location>
        <begin position="240"/>
        <end position="324"/>
    </location>
</feature>
<feature type="compositionally biased region" description="Basic residues" evidence="1">
    <location>
        <begin position="1"/>
        <end position="12"/>
    </location>
</feature>
<dbReference type="EMBL" id="GL379788">
    <property type="protein sequence ID" value="EGT40353.1"/>
    <property type="molecule type" value="Genomic_DNA"/>
</dbReference>
<keyword evidence="3" id="KW-1185">Reference proteome</keyword>
<feature type="compositionally biased region" description="Polar residues" evidence="1">
    <location>
        <begin position="301"/>
        <end position="316"/>
    </location>
</feature>
<evidence type="ECO:0000313" key="2">
    <source>
        <dbReference type="EMBL" id="EGT40353.1"/>
    </source>
</evidence>
<feature type="region of interest" description="Disordered" evidence="1">
    <location>
        <begin position="1"/>
        <end position="88"/>
    </location>
</feature>
<evidence type="ECO:0000313" key="3">
    <source>
        <dbReference type="Proteomes" id="UP000008068"/>
    </source>
</evidence>
<proteinExistence type="predicted"/>
<protein>
    <submittedName>
        <fullName evidence="2">Uncharacterized protein</fullName>
    </submittedName>
</protein>
<feature type="region of interest" description="Disordered" evidence="1">
    <location>
        <begin position="191"/>
        <end position="223"/>
    </location>
</feature>
<feature type="region of interest" description="Disordered" evidence="1">
    <location>
        <begin position="368"/>
        <end position="398"/>
    </location>
</feature>
<dbReference type="AlphaFoldDB" id="G0MAE6"/>
<gene>
    <name evidence="2" type="ORF">CAEBREN_22427</name>
</gene>
<sequence length="438" mass="49913">MPGDRRRHRNRNRNNNNDAPNHGGQGGNNKRHGGGHGRHGGNHGRPGGNNVRHGGRNDRQVFHNGQERVNQAKNVGARPGYQGGPRYHYAMNPATNTLRSVPYYEHMGYHNYSVRTGLPLNDHGSRNSGNFQQIWGKFMEEVRRGNGTHNNEGSYEIMEGKPKKNPYGNFIYQLNTEGNYCSIGGDFDYDEVSSDEDWDEKPSPDHNAPKTNANEQGQKTPPLQNYDQALNRYYEAVGITGNRDGREPQAQYEAPHWQDGTRNEQGRPNNCPNKKQRNRNRRRAQEQEYVSKSYYQPVDGSGTNHVSISETNNASCLGQPDEELNRASPVQPMYSFPWAKDLVPFPYWSCGIPDCEDDEVHNNYYDVYSEEESPETEEQQESEESSSESGDTTNTDTEKELAELKLLIKEFMDIGFVRKVMKLHSEEKFEALHAMIQD</sequence>
<dbReference type="Proteomes" id="UP000008068">
    <property type="component" value="Unassembled WGS sequence"/>
</dbReference>
<accession>G0MAE6</accession>
<name>G0MAE6_CAEBE</name>
<feature type="compositionally biased region" description="Polar residues" evidence="1">
    <location>
        <begin position="209"/>
        <end position="223"/>
    </location>
</feature>